<dbReference type="SUPFAM" id="SSF53474">
    <property type="entry name" value="alpha/beta-Hydrolases"/>
    <property type="match status" value="1"/>
</dbReference>
<sequence>MKKSIKYGIIFLISLGGLVFLFGPEVVPENFQPQEILEISQNTDVIIIFNSGGWGDTPFEEAKDFAPIIEGIQETLEDLGYNSLVIPYKRTKNDFLGKIAGAKDFLSSFKSSSEVLAEKVEFLNKNLPDKKIIIAGLSAGGALVDETLEKVSPQIQVYAIAAGVPFWHDNFESENILLLDNNGKDSLVKGDIKSLISALIKTPFKWIFSKLNGENLTFSKALQAPGHEYSWSSPEVRAQIVFFLEDKLR</sequence>
<reference evidence="2" key="1">
    <citation type="submission" date="2017-09" db="EMBL/GenBank/DDBJ databases">
        <title>Depth-based differentiation of microbial function through sediment-hosted aquifers and enrichment of novel symbionts in the deep terrestrial subsurface.</title>
        <authorList>
            <person name="Probst A.J."/>
            <person name="Ladd B."/>
            <person name="Jarett J.K."/>
            <person name="Geller-Mcgrath D.E."/>
            <person name="Sieber C.M.K."/>
            <person name="Emerson J.B."/>
            <person name="Anantharaman K."/>
            <person name="Thomas B.C."/>
            <person name="Malmstrom R."/>
            <person name="Stieglmeier M."/>
            <person name="Klingl A."/>
            <person name="Woyke T."/>
            <person name="Ryan C.M."/>
            <person name="Banfield J.F."/>
        </authorList>
    </citation>
    <scope>NUCLEOTIDE SEQUENCE [LARGE SCALE GENOMIC DNA]</scope>
</reference>
<name>A0A2M7EBI2_9BACT</name>
<dbReference type="Proteomes" id="UP000230766">
    <property type="component" value="Unassembled WGS sequence"/>
</dbReference>
<comment type="caution">
    <text evidence="1">The sequence shown here is derived from an EMBL/GenBank/DDBJ whole genome shotgun (WGS) entry which is preliminary data.</text>
</comment>
<dbReference type="AlphaFoldDB" id="A0A2M7EBI2"/>
<protein>
    <recommendedName>
        <fullName evidence="3">Dienelactone hydrolase domain-containing protein</fullName>
    </recommendedName>
</protein>
<evidence type="ECO:0008006" key="3">
    <source>
        <dbReference type="Google" id="ProtNLM"/>
    </source>
</evidence>
<dbReference type="InterPro" id="IPR029058">
    <property type="entry name" value="AB_hydrolase_fold"/>
</dbReference>
<accession>A0A2M7EBI2</accession>
<evidence type="ECO:0000313" key="2">
    <source>
        <dbReference type="Proteomes" id="UP000230766"/>
    </source>
</evidence>
<gene>
    <name evidence="1" type="ORF">COS09_01635</name>
</gene>
<proteinExistence type="predicted"/>
<organism evidence="1 2">
    <name type="scientific">Candidatus Nealsonbacteria bacterium CG01_land_8_20_14_3_00_12</name>
    <dbReference type="NCBI Taxonomy" id="1974697"/>
    <lineage>
        <taxon>Bacteria</taxon>
        <taxon>Candidatus Nealsoniibacteriota</taxon>
    </lineage>
</organism>
<evidence type="ECO:0000313" key="1">
    <source>
        <dbReference type="EMBL" id="PIV65045.1"/>
    </source>
</evidence>
<dbReference type="EMBL" id="PETJ01000042">
    <property type="protein sequence ID" value="PIV65045.1"/>
    <property type="molecule type" value="Genomic_DNA"/>
</dbReference>